<dbReference type="InterPro" id="IPR017441">
    <property type="entry name" value="Protein_kinase_ATP_BS"/>
</dbReference>
<dbReference type="Gene3D" id="2.60.120.260">
    <property type="entry name" value="Galactose-binding domain-like"/>
    <property type="match status" value="1"/>
</dbReference>
<evidence type="ECO:0000259" key="13">
    <source>
        <dbReference type="PROSITE" id="PS51550"/>
    </source>
</evidence>
<keyword evidence="2" id="KW-0808">Transferase</keyword>
<evidence type="ECO:0000256" key="6">
    <source>
        <dbReference type="ARBA" id="ARBA00023137"/>
    </source>
</evidence>
<dbReference type="InterPro" id="IPR020635">
    <property type="entry name" value="Tyr_kinase_cat_dom"/>
</dbReference>
<dbReference type="SUPFAM" id="SSF49785">
    <property type="entry name" value="Galactose-binding domain-like"/>
    <property type="match status" value="1"/>
</dbReference>
<keyword evidence="7 14" id="KW-0675">Receptor</keyword>
<dbReference type="InterPro" id="IPR001090">
    <property type="entry name" value="Ephrin_rcpt_lig-bd_dom"/>
</dbReference>
<sequence length="854" mass="96153">MFYLSWTPASPRTLQLITAVTFFVTVYKGNVAVICNMPYLRDWIRLRDHWTQSPTYSVCDIYNTNEEPKNWLLTDFINIKDATRLHIVVTYTLRNCPSAYVWPVCRTNFTLYSYHTDHILGSGLDPTQANFHKETVITPKTLPTTDTFYWSIVAKAKGIYLGLLDQGACLTISKFVVRYLFCSETIVAPFVRFPRTIAPANDINLTKQEGECTDPNSRNIDNRKLFGMCLSNGEWNITANSVCLCDYAYELTNGSSDSFVCRECQKGFYKDSVGNEKCKPCPGNSVSNTDRTGCMCNEGYYQPSNVVDCEAFARNLINITMVVTSETCTNGKYDQSSLLTRLQKVMEKAFAGRFAGLRGATLKNNIRCGRITVDLALIFNSKTKEQDVITILHNASNDGKLGDFTVSAINRTRMRIDFETETTEAGMVTPPDSATDIFAGAVIGSTAAMVVGAGMFICFVWKLRNCNSKNLNGKGERTKGETTEEIGPVDTCLEMAELSQSQHYMALDEQNRSSSMTNAERANLPQPSEPVNEYTSLYSWPLFREIPLELVTLEKVVGKGAFGQVAKAKVRGLQGRPTTTLVAVKMLKEHASESDRKDLLSELQLMKELDAHPHVIKLLGCVTRSGPVMVLIEYVPYGDLLGYLRKSRGLNDTYFQDPDIKPKTNLTSKQLMKYAWQVADGMSYLSSIPIIHRDLAARNVLVGEGETCKVTDFGMARDIQEDNIYQMRSKGRIPLKWTAFEALLYGKYSTKSDVWSYGVLLYEIVTIGGSPYPEMDGGEILTLLESGYRMPKPQHVDDKLYDIMTNCWKEDPNLRPSFESLRDKLIDMEEQHKRLINLDNYDDQLYDNVDDLAV</sequence>
<dbReference type="SUPFAM" id="SSF56112">
    <property type="entry name" value="Protein kinase-like (PK-like)"/>
    <property type="match status" value="1"/>
</dbReference>
<keyword evidence="5 9" id="KW-0067">ATP-binding</keyword>
<dbReference type="Gene3D" id="2.60.40.1770">
    <property type="entry name" value="ephrin a2 ectodomain"/>
    <property type="match status" value="1"/>
</dbReference>
<keyword evidence="11" id="KW-1133">Transmembrane helix</keyword>
<comment type="subcellular location">
    <subcellularLocation>
        <location evidence="1">Membrane</location>
        <topology evidence="1">Single-pass type I membrane protein</topology>
    </subcellularLocation>
</comment>
<evidence type="ECO:0000256" key="8">
    <source>
        <dbReference type="ARBA" id="ARBA00051243"/>
    </source>
</evidence>
<keyword evidence="4 14" id="KW-0418">Kinase</keyword>
<evidence type="ECO:0000256" key="10">
    <source>
        <dbReference type="SAM" id="MobiDB-lite"/>
    </source>
</evidence>
<dbReference type="CDD" id="cd00192">
    <property type="entry name" value="PTKc"/>
    <property type="match status" value="1"/>
</dbReference>
<dbReference type="Gene3D" id="2.10.50.10">
    <property type="entry name" value="Tumor Necrosis Factor Receptor, subunit A, domain 2"/>
    <property type="match status" value="1"/>
</dbReference>
<dbReference type="Gene3D" id="3.30.200.20">
    <property type="entry name" value="Phosphorylase Kinase, domain 1"/>
    <property type="match status" value="1"/>
</dbReference>
<dbReference type="Pfam" id="PF07714">
    <property type="entry name" value="PK_Tyr_Ser-Thr"/>
    <property type="match status" value="1"/>
</dbReference>
<dbReference type="InterPro" id="IPR011009">
    <property type="entry name" value="Kinase-like_dom_sf"/>
</dbReference>
<dbReference type="InterPro" id="IPR009030">
    <property type="entry name" value="Growth_fac_rcpt_cys_sf"/>
</dbReference>
<dbReference type="GO" id="GO:0004714">
    <property type="term" value="F:transmembrane receptor protein tyrosine kinase activity"/>
    <property type="evidence" value="ECO:0007669"/>
    <property type="project" value="UniProtKB-EC"/>
</dbReference>
<reference evidence="15" key="1">
    <citation type="journal article" date="2017" name="bioRxiv">
        <title>Comparative analysis of the genomes of Stylophora pistillata and Acropora digitifera provides evidence for extensive differences between species of corals.</title>
        <authorList>
            <person name="Voolstra C.R."/>
            <person name="Li Y."/>
            <person name="Liew Y.J."/>
            <person name="Baumgarten S."/>
            <person name="Zoccola D."/>
            <person name="Flot J.-F."/>
            <person name="Tambutte S."/>
            <person name="Allemand D."/>
            <person name="Aranda M."/>
        </authorList>
    </citation>
    <scope>NUCLEOTIDE SEQUENCE [LARGE SCALE GENOMIC DNA]</scope>
</reference>
<dbReference type="AlphaFoldDB" id="A0A2B4SS69"/>
<keyword evidence="11" id="KW-0472">Membrane</keyword>
<comment type="catalytic activity">
    <reaction evidence="8">
        <text>L-tyrosyl-[protein] + ATP = O-phospho-L-tyrosyl-[protein] + ADP + H(+)</text>
        <dbReference type="Rhea" id="RHEA:10596"/>
        <dbReference type="Rhea" id="RHEA-COMP:10136"/>
        <dbReference type="Rhea" id="RHEA-COMP:20101"/>
        <dbReference type="ChEBI" id="CHEBI:15378"/>
        <dbReference type="ChEBI" id="CHEBI:30616"/>
        <dbReference type="ChEBI" id="CHEBI:46858"/>
        <dbReference type="ChEBI" id="CHEBI:61978"/>
        <dbReference type="ChEBI" id="CHEBI:456216"/>
        <dbReference type="EC" id="2.7.10.1"/>
    </reaction>
</comment>
<dbReference type="InterPro" id="IPR008979">
    <property type="entry name" value="Galactose-bd-like_sf"/>
</dbReference>
<dbReference type="PROSITE" id="PS51550">
    <property type="entry name" value="EPH_LBD"/>
    <property type="match status" value="1"/>
</dbReference>
<dbReference type="PRINTS" id="PR00109">
    <property type="entry name" value="TYRKINASE"/>
</dbReference>
<dbReference type="GO" id="GO:0007169">
    <property type="term" value="P:cell surface receptor protein tyrosine kinase signaling pathway"/>
    <property type="evidence" value="ECO:0007669"/>
    <property type="project" value="TreeGrafter"/>
</dbReference>
<dbReference type="InterPro" id="IPR000719">
    <property type="entry name" value="Prot_kinase_dom"/>
</dbReference>
<evidence type="ECO:0000259" key="12">
    <source>
        <dbReference type="PROSITE" id="PS50011"/>
    </source>
</evidence>
<dbReference type="PANTHER" id="PTHR24416">
    <property type="entry name" value="TYROSINE-PROTEIN KINASE RECEPTOR"/>
    <property type="match status" value="1"/>
</dbReference>
<dbReference type="Pfam" id="PF01404">
    <property type="entry name" value="Ephrin_lbd"/>
    <property type="match status" value="1"/>
</dbReference>
<dbReference type="Gene3D" id="1.10.510.10">
    <property type="entry name" value="Transferase(Phosphotransferase) domain 1"/>
    <property type="match status" value="1"/>
</dbReference>
<evidence type="ECO:0000313" key="14">
    <source>
        <dbReference type="EMBL" id="PFX31327.1"/>
    </source>
</evidence>
<name>A0A2B4SS69_STYPI</name>
<comment type="caution">
    <text evidence="14">The sequence shown here is derived from an EMBL/GenBank/DDBJ whole genome shotgun (WGS) entry which is preliminary data.</text>
</comment>
<dbReference type="SMART" id="SM00219">
    <property type="entry name" value="TyrKc"/>
    <property type="match status" value="1"/>
</dbReference>
<feature type="transmembrane region" description="Helical" evidence="11">
    <location>
        <begin position="437"/>
        <end position="461"/>
    </location>
</feature>
<organism evidence="14 15">
    <name type="scientific">Stylophora pistillata</name>
    <name type="common">Smooth cauliflower coral</name>
    <dbReference type="NCBI Taxonomy" id="50429"/>
    <lineage>
        <taxon>Eukaryota</taxon>
        <taxon>Metazoa</taxon>
        <taxon>Cnidaria</taxon>
        <taxon>Anthozoa</taxon>
        <taxon>Hexacorallia</taxon>
        <taxon>Scleractinia</taxon>
        <taxon>Astrocoeniina</taxon>
        <taxon>Pocilloporidae</taxon>
        <taxon>Stylophora</taxon>
    </lineage>
</organism>
<dbReference type="InterPro" id="IPR008266">
    <property type="entry name" value="Tyr_kinase_AS"/>
</dbReference>
<evidence type="ECO:0000256" key="9">
    <source>
        <dbReference type="PROSITE-ProRule" id="PRU10141"/>
    </source>
</evidence>
<dbReference type="InterPro" id="IPR001245">
    <property type="entry name" value="Ser-Thr/Tyr_kinase_cat_dom"/>
</dbReference>
<accession>A0A2B4SS69</accession>
<dbReference type="FunFam" id="1.10.510.10:FF:000554">
    <property type="entry name" value="Predicted protein"/>
    <property type="match status" value="1"/>
</dbReference>
<dbReference type="PANTHER" id="PTHR24416:SF621">
    <property type="entry name" value="TYROSINE KINASE RECEPTOR CAD96CA"/>
    <property type="match status" value="1"/>
</dbReference>
<dbReference type="InterPro" id="IPR011641">
    <property type="entry name" value="Tyr-kin_ephrin_A/B_rcpt-like"/>
</dbReference>
<gene>
    <name evidence="14" type="primary">Ret</name>
    <name evidence="14" type="ORF">AWC38_SpisGene3834</name>
</gene>
<dbReference type="OrthoDB" id="5990031at2759"/>
<evidence type="ECO:0000256" key="5">
    <source>
        <dbReference type="ARBA" id="ARBA00022840"/>
    </source>
</evidence>
<dbReference type="PROSITE" id="PS00107">
    <property type="entry name" value="PROTEIN_KINASE_ATP"/>
    <property type="match status" value="1"/>
</dbReference>
<feature type="domain" description="Eph LBD" evidence="13">
    <location>
        <begin position="1"/>
        <end position="187"/>
    </location>
</feature>
<dbReference type="EMBL" id="LSMT01000037">
    <property type="protein sequence ID" value="PFX31327.1"/>
    <property type="molecule type" value="Genomic_DNA"/>
</dbReference>
<feature type="binding site" evidence="9">
    <location>
        <position position="585"/>
    </location>
    <ligand>
        <name>ATP</name>
        <dbReference type="ChEBI" id="CHEBI:30616"/>
    </ligand>
</feature>
<keyword evidence="15" id="KW-1185">Reference proteome</keyword>
<dbReference type="SMART" id="SM01411">
    <property type="entry name" value="Ephrin_rec_like"/>
    <property type="match status" value="1"/>
</dbReference>
<dbReference type="GO" id="GO:0005886">
    <property type="term" value="C:plasma membrane"/>
    <property type="evidence" value="ECO:0007669"/>
    <property type="project" value="TreeGrafter"/>
</dbReference>
<keyword evidence="11" id="KW-0812">Transmembrane</keyword>
<feature type="domain" description="Protein kinase" evidence="12">
    <location>
        <begin position="551"/>
        <end position="835"/>
    </location>
</feature>
<dbReference type="GO" id="GO:0005524">
    <property type="term" value="F:ATP binding"/>
    <property type="evidence" value="ECO:0007669"/>
    <property type="project" value="UniProtKB-UniRule"/>
</dbReference>
<keyword evidence="6" id="KW-0829">Tyrosine-protein kinase</keyword>
<proteinExistence type="predicted"/>
<dbReference type="SUPFAM" id="SSF57184">
    <property type="entry name" value="Growth factor receptor domain"/>
    <property type="match status" value="1"/>
</dbReference>
<dbReference type="PROSITE" id="PS50011">
    <property type="entry name" value="PROTEIN_KINASE_DOM"/>
    <property type="match status" value="1"/>
</dbReference>
<evidence type="ECO:0000256" key="4">
    <source>
        <dbReference type="ARBA" id="ARBA00022777"/>
    </source>
</evidence>
<dbReference type="PROSITE" id="PS00109">
    <property type="entry name" value="PROTEIN_KINASE_TYR"/>
    <property type="match status" value="1"/>
</dbReference>
<dbReference type="STRING" id="50429.A0A2B4SS69"/>
<evidence type="ECO:0000256" key="7">
    <source>
        <dbReference type="ARBA" id="ARBA00023170"/>
    </source>
</evidence>
<dbReference type="Proteomes" id="UP000225706">
    <property type="component" value="Unassembled WGS sequence"/>
</dbReference>
<keyword evidence="3 9" id="KW-0547">Nucleotide-binding</keyword>
<evidence type="ECO:0000313" key="15">
    <source>
        <dbReference type="Proteomes" id="UP000225706"/>
    </source>
</evidence>
<evidence type="ECO:0000256" key="11">
    <source>
        <dbReference type="SAM" id="Phobius"/>
    </source>
</evidence>
<protein>
    <submittedName>
        <fullName evidence="14">Proto-oncogene tyrosine-protein kinase receptor Ret</fullName>
    </submittedName>
</protein>
<evidence type="ECO:0000256" key="2">
    <source>
        <dbReference type="ARBA" id="ARBA00022679"/>
    </source>
</evidence>
<dbReference type="GO" id="GO:0043235">
    <property type="term" value="C:receptor complex"/>
    <property type="evidence" value="ECO:0007669"/>
    <property type="project" value="TreeGrafter"/>
</dbReference>
<evidence type="ECO:0000256" key="3">
    <source>
        <dbReference type="ARBA" id="ARBA00022741"/>
    </source>
</evidence>
<dbReference type="InterPro" id="IPR050122">
    <property type="entry name" value="RTK"/>
</dbReference>
<feature type="region of interest" description="Disordered" evidence="10">
    <location>
        <begin position="510"/>
        <end position="529"/>
    </location>
</feature>
<evidence type="ECO:0000256" key="1">
    <source>
        <dbReference type="ARBA" id="ARBA00004479"/>
    </source>
</evidence>
<dbReference type="Pfam" id="PF07699">
    <property type="entry name" value="Ephrin_rec_like"/>
    <property type="match status" value="1"/>
</dbReference>
<dbReference type="SMART" id="SM00615">
    <property type="entry name" value="EPH_lbd"/>
    <property type="match status" value="1"/>
</dbReference>